<evidence type="ECO:0000256" key="1">
    <source>
        <dbReference type="SAM" id="Phobius"/>
    </source>
</evidence>
<organism evidence="2 3">
    <name type="scientific">Hornefia porci</name>
    <dbReference type="NCBI Taxonomy" id="2652292"/>
    <lineage>
        <taxon>Bacteria</taxon>
        <taxon>Bacillati</taxon>
        <taxon>Bacillota</taxon>
        <taxon>Clostridia</taxon>
        <taxon>Peptostreptococcales</taxon>
        <taxon>Anaerovoracaceae</taxon>
        <taxon>Hornefia</taxon>
    </lineage>
</organism>
<accession>A0A1Q9JKB5</accession>
<comment type="caution">
    <text evidence="2">The sequence shown here is derived from an EMBL/GenBank/DDBJ whole genome shotgun (WGS) entry which is preliminary data.</text>
</comment>
<keyword evidence="1" id="KW-1133">Transmembrane helix</keyword>
<evidence type="ECO:0000313" key="2">
    <source>
        <dbReference type="EMBL" id="OLR56660.1"/>
    </source>
</evidence>
<proteinExistence type="predicted"/>
<dbReference type="Proteomes" id="UP000187404">
    <property type="component" value="Unassembled WGS sequence"/>
</dbReference>
<feature type="transmembrane region" description="Helical" evidence="1">
    <location>
        <begin position="14"/>
        <end position="34"/>
    </location>
</feature>
<evidence type="ECO:0000313" key="3">
    <source>
        <dbReference type="Proteomes" id="UP000187404"/>
    </source>
</evidence>
<reference evidence="2 3" key="1">
    <citation type="journal article" date="2016" name="Appl. Environ. Microbiol.">
        <title>Function and Phylogeny of Bacterial Butyryl Coenzyme A:Acetate Transferases and Their Diversity in the Proximal Colon of Swine.</title>
        <authorList>
            <person name="Trachsel J."/>
            <person name="Bayles D.O."/>
            <person name="Looft T."/>
            <person name="Levine U.Y."/>
            <person name="Allen H.K."/>
        </authorList>
    </citation>
    <scope>NUCLEOTIDE SEQUENCE [LARGE SCALE GENOMIC DNA]</scope>
    <source>
        <strain evidence="2 3">68-3-10</strain>
    </source>
</reference>
<dbReference type="RefSeq" id="WP_075714447.1">
    <property type="nucleotide sequence ID" value="NZ_MJIE01000001.1"/>
</dbReference>
<keyword evidence="1" id="KW-0472">Membrane</keyword>
<evidence type="ECO:0008006" key="4">
    <source>
        <dbReference type="Google" id="ProtNLM"/>
    </source>
</evidence>
<dbReference type="AlphaFoldDB" id="A0A1Q9JKB5"/>
<keyword evidence="3" id="KW-1185">Reference proteome</keyword>
<dbReference type="EMBL" id="MJIE01000001">
    <property type="protein sequence ID" value="OLR56660.1"/>
    <property type="molecule type" value="Genomic_DNA"/>
</dbReference>
<protein>
    <recommendedName>
        <fullName evidence="4">DUF4230 domain-containing protein</fullName>
    </recommendedName>
</protein>
<dbReference type="InterPro" id="IPR025324">
    <property type="entry name" value="DUF4230"/>
</dbReference>
<gene>
    <name evidence="2" type="ORF">BHK98_11630</name>
</gene>
<name>A0A1Q9JKB5_9FIRM</name>
<keyword evidence="1" id="KW-0812">Transmembrane</keyword>
<dbReference type="OrthoDB" id="2066040at2"/>
<dbReference type="Pfam" id="PF14014">
    <property type="entry name" value="DUF4230"/>
    <property type="match status" value="1"/>
</dbReference>
<sequence>MSSQKKSGSFLKKLVWAVVIVIVVAVAVTGFRYLKASEDIKDATISAKLENASDLTTQKLIYSGVLESSSGRIPIINKDKFLIEYKATVNAGFDLSKVDVSHDDSTVTVVIPHAEIQTINIEPEDIEFHDTNFSVLSADKNATVKAIGEAKDDVRKYAGKSGLTDAADKNGAQLVKGLLRDSVGDREIKVEYK</sequence>